<protein>
    <recommendedName>
        <fullName evidence="8">Beta-mannosidase</fullName>
        <ecNumber evidence="7">3.2.1.25</ecNumber>
    </recommendedName>
    <alternativeName>
        <fullName evidence="15">Lysosomal beta A mannosidase</fullName>
    </alternativeName>
    <alternativeName>
        <fullName evidence="16">Mannanase</fullName>
    </alternativeName>
</protein>
<comment type="similarity">
    <text evidence="5">Belongs to the glycosyl hydrolase 2 family.</text>
</comment>
<dbReference type="EC" id="3.2.1.25" evidence="7"/>
<dbReference type="InterPro" id="IPR006103">
    <property type="entry name" value="Glyco_hydro_2_cat"/>
</dbReference>
<sequence length="903" mass="104152">MYSTYRVLVICVIRIFSDAVFVNGIKYSLDSSNWLLDNRDKGYTKLQATVPGGVYTVLMEANVIDDVFYGFNDIETRWVSKTNWNYSTEFFLENDVLIKKEKIKLVFEGIDTFSTIFLNDQELGVTENMFVRYIFDVQSYLKRGYNRLEVRLKSPVNEAKKLFDEQSKNYSIVPLCVPVEYNGECHVNHIRKTQASFSWDWGPALPSIGIWKSVYLQGYDTVIIRDVTIKTENATKNFWNIDIYVYLDGCMQDENVEGIITATINTDIGKTVLKTRNLCTSTNSNGEHVTILSGSIDKSYVKLWWPNGYGNANLYTVYVSYSNVKRNESSNKTFKIGFRVVELVQDKIESGLLFYFKINNVPIFAKGSNSIPINILPELAQNKETIKHLLQSAKDVNMNMLRVWGGGNYEADVFYELADEYGIMIWQDFMFACNMYPATEEFLENVKNEVRHQVRRLQHHASIIMWAGNNENEVALRQNWYGSASKFKTFKADYKKLYVETIQTELLRSDNTRPFLVSSPSNGLQSIQQDYVALFPQSNYYGDIHFYNYFFDSWNTTNYPIPRFSSEYGYQALPSVNTLLTATNSISDLNISSKFLQKRQHLPDGFKKMTNLINFRLRLPDENSPDFYKAYIFNSQVMQAMSVKIETEHNRQWRSSFNEQGLGHVMGSLYWQLNDVWVAPTWSGIDFKGNWKMMQYFSKHFFAPVIVTGDITLNGDLNVYVVSDLTHTIFNANVTMFVYNWDSMTPLHSHIIKTNIEANQSKKVLTVKLENDLLNIANGSCGATPTRKCFIYFTVNSDNSEATLSNYVFPVPLKFANINYANVTITAIKEHRSPDQQFTITISTNEIALFVWLEVNNNIKGRFSDNGFLQITNEKNVTFTPTDYVILDDLIRSLTVTHLMSYM</sequence>
<dbReference type="FunFam" id="2.60.120.260:FF:000060">
    <property type="entry name" value="Probable beta-mannosidase"/>
    <property type="match status" value="1"/>
</dbReference>
<name>A0AAN7SCI8_9COLE</name>
<dbReference type="InterPro" id="IPR054593">
    <property type="entry name" value="Beta-mannosidase-like_N2"/>
</dbReference>
<evidence type="ECO:0000256" key="11">
    <source>
        <dbReference type="ARBA" id="ARBA00023157"/>
    </source>
</evidence>
<evidence type="ECO:0000259" key="17">
    <source>
        <dbReference type="Pfam" id="PF02836"/>
    </source>
</evidence>
<evidence type="ECO:0000256" key="1">
    <source>
        <dbReference type="ARBA" id="ARBA00000829"/>
    </source>
</evidence>
<evidence type="ECO:0000256" key="9">
    <source>
        <dbReference type="ARBA" id="ARBA00022729"/>
    </source>
</evidence>
<comment type="subunit">
    <text evidence="6">Monomer.</text>
</comment>
<dbReference type="EMBL" id="JARPUR010000001">
    <property type="protein sequence ID" value="KAK4884761.1"/>
    <property type="molecule type" value="Genomic_DNA"/>
</dbReference>
<dbReference type="GO" id="GO:0005975">
    <property type="term" value="P:carbohydrate metabolic process"/>
    <property type="evidence" value="ECO:0007669"/>
    <property type="project" value="InterPro"/>
</dbReference>
<keyword evidence="10" id="KW-0378">Hydrolase</keyword>
<dbReference type="FunFam" id="3.20.20.80:FF:000050">
    <property type="entry name" value="Beta-mannosidase B"/>
    <property type="match status" value="1"/>
</dbReference>
<dbReference type="Gene3D" id="2.60.120.260">
    <property type="entry name" value="Galactose-binding domain-like"/>
    <property type="match status" value="1"/>
</dbReference>
<keyword evidence="11" id="KW-1015">Disulfide bond</keyword>
<dbReference type="GO" id="GO:0005576">
    <property type="term" value="C:extracellular region"/>
    <property type="evidence" value="ECO:0007669"/>
    <property type="project" value="UniProtKB-SubCell"/>
</dbReference>
<dbReference type="InterPro" id="IPR041625">
    <property type="entry name" value="Beta-mannosidase_Ig"/>
</dbReference>
<feature type="domain" description="Beta-mannosidase Ig-fold" evidence="18">
    <location>
        <begin position="830"/>
        <end position="900"/>
    </location>
</feature>
<evidence type="ECO:0000259" key="19">
    <source>
        <dbReference type="Pfam" id="PF17786"/>
    </source>
</evidence>
<evidence type="ECO:0000256" key="10">
    <source>
        <dbReference type="ARBA" id="ARBA00022801"/>
    </source>
</evidence>
<evidence type="ECO:0000256" key="15">
    <source>
        <dbReference type="ARBA" id="ARBA00032581"/>
    </source>
</evidence>
<dbReference type="GO" id="GO:0005764">
    <property type="term" value="C:lysosome"/>
    <property type="evidence" value="ECO:0007669"/>
    <property type="project" value="UniProtKB-SubCell"/>
</dbReference>
<evidence type="ECO:0000313" key="22">
    <source>
        <dbReference type="Proteomes" id="UP001353858"/>
    </source>
</evidence>
<evidence type="ECO:0000256" key="16">
    <source>
        <dbReference type="ARBA" id="ARBA00033445"/>
    </source>
</evidence>
<dbReference type="Gene3D" id="3.20.20.80">
    <property type="entry name" value="Glycosidases"/>
    <property type="match status" value="1"/>
</dbReference>
<comment type="subcellular location">
    <subcellularLocation>
        <location evidence="3">Lysosome</location>
    </subcellularLocation>
</comment>
<keyword evidence="13" id="KW-0458">Lysosome</keyword>
<evidence type="ECO:0000259" key="20">
    <source>
        <dbReference type="Pfam" id="PF22666"/>
    </source>
</evidence>
<dbReference type="InterPro" id="IPR013783">
    <property type="entry name" value="Ig-like_fold"/>
</dbReference>
<dbReference type="Pfam" id="PF22666">
    <property type="entry name" value="Glyco_hydro_2_N2"/>
    <property type="match status" value="1"/>
</dbReference>
<evidence type="ECO:0000256" key="7">
    <source>
        <dbReference type="ARBA" id="ARBA00012754"/>
    </source>
</evidence>
<evidence type="ECO:0000256" key="2">
    <source>
        <dbReference type="ARBA" id="ARBA00003150"/>
    </source>
</evidence>
<evidence type="ECO:0000259" key="18">
    <source>
        <dbReference type="Pfam" id="PF17753"/>
    </source>
</evidence>
<keyword evidence="12" id="KW-0325">Glycoprotein</keyword>
<dbReference type="PANTHER" id="PTHR43730">
    <property type="entry name" value="BETA-MANNOSIDASE"/>
    <property type="match status" value="1"/>
</dbReference>
<comment type="catalytic activity">
    <reaction evidence="1">
        <text>Hydrolysis of terminal, non-reducing beta-D-mannose residues in beta-D-mannosides.</text>
        <dbReference type="EC" id="3.2.1.25"/>
    </reaction>
</comment>
<reference evidence="22" key="1">
    <citation type="submission" date="2023-01" db="EMBL/GenBank/DDBJ databases">
        <title>Key to firefly adult light organ development and bioluminescence: homeobox transcription factors regulate luciferase expression and transportation to peroxisome.</title>
        <authorList>
            <person name="Fu X."/>
        </authorList>
    </citation>
    <scope>NUCLEOTIDE SEQUENCE [LARGE SCALE GENOMIC DNA]</scope>
</reference>
<dbReference type="SUPFAM" id="SSF49785">
    <property type="entry name" value="Galactose-binding domain-like"/>
    <property type="match status" value="1"/>
</dbReference>
<dbReference type="InterPro" id="IPR017853">
    <property type="entry name" value="GH"/>
</dbReference>
<dbReference type="GO" id="GO:0004567">
    <property type="term" value="F:beta-mannosidase activity"/>
    <property type="evidence" value="ECO:0007669"/>
    <property type="project" value="UniProtKB-EC"/>
</dbReference>
<dbReference type="Gene3D" id="2.60.40.10">
    <property type="entry name" value="Immunoglobulins"/>
    <property type="match status" value="3"/>
</dbReference>
<organism evidence="21 22">
    <name type="scientific">Aquatica leii</name>
    <dbReference type="NCBI Taxonomy" id="1421715"/>
    <lineage>
        <taxon>Eukaryota</taxon>
        <taxon>Metazoa</taxon>
        <taxon>Ecdysozoa</taxon>
        <taxon>Arthropoda</taxon>
        <taxon>Hexapoda</taxon>
        <taxon>Insecta</taxon>
        <taxon>Pterygota</taxon>
        <taxon>Neoptera</taxon>
        <taxon>Endopterygota</taxon>
        <taxon>Coleoptera</taxon>
        <taxon>Polyphaga</taxon>
        <taxon>Elateriformia</taxon>
        <taxon>Elateroidea</taxon>
        <taxon>Lampyridae</taxon>
        <taxon>Luciolinae</taxon>
        <taxon>Aquatica</taxon>
    </lineage>
</organism>
<dbReference type="SUPFAM" id="SSF51445">
    <property type="entry name" value="(Trans)glycosidases"/>
    <property type="match status" value="1"/>
</dbReference>
<evidence type="ECO:0000256" key="8">
    <source>
        <dbReference type="ARBA" id="ARBA00015707"/>
    </source>
</evidence>
<proteinExistence type="inferred from homology"/>
<evidence type="ECO:0000256" key="3">
    <source>
        <dbReference type="ARBA" id="ARBA00004371"/>
    </source>
</evidence>
<feature type="domain" description="Beta-mannosidase-like galactose-binding" evidence="20">
    <location>
        <begin position="37"/>
        <end position="212"/>
    </location>
</feature>
<dbReference type="InterPro" id="IPR050887">
    <property type="entry name" value="Beta-mannosidase_GH2"/>
</dbReference>
<dbReference type="InterPro" id="IPR041447">
    <property type="entry name" value="Mannosidase_ig"/>
</dbReference>
<keyword evidence="22" id="KW-1185">Reference proteome</keyword>
<keyword evidence="9" id="KW-0732">Signal</keyword>
<accession>A0AAN7SCI8</accession>
<dbReference type="Pfam" id="PF17786">
    <property type="entry name" value="Mannosidase_ig"/>
    <property type="match status" value="1"/>
</dbReference>
<keyword evidence="14" id="KW-0326">Glycosidase</keyword>
<comment type="pathway">
    <text evidence="4">Glycan metabolism; N-glycan degradation.</text>
</comment>
<evidence type="ECO:0000256" key="14">
    <source>
        <dbReference type="ARBA" id="ARBA00023295"/>
    </source>
</evidence>
<evidence type="ECO:0000256" key="13">
    <source>
        <dbReference type="ARBA" id="ARBA00023228"/>
    </source>
</evidence>
<dbReference type="InterPro" id="IPR036156">
    <property type="entry name" value="Beta-gal/glucu_dom_sf"/>
</dbReference>
<dbReference type="SUPFAM" id="SSF49303">
    <property type="entry name" value="beta-Galactosidase/glucuronidase domain"/>
    <property type="match status" value="2"/>
</dbReference>
<dbReference type="Pfam" id="PF17753">
    <property type="entry name" value="Ig_mannosidase"/>
    <property type="match status" value="1"/>
</dbReference>
<evidence type="ECO:0000313" key="21">
    <source>
        <dbReference type="EMBL" id="KAK4884761.1"/>
    </source>
</evidence>
<dbReference type="PANTHER" id="PTHR43730:SF1">
    <property type="entry name" value="BETA-MANNOSIDASE"/>
    <property type="match status" value="1"/>
</dbReference>
<evidence type="ECO:0000256" key="5">
    <source>
        <dbReference type="ARBA" id="ARBA00007401"/>
    </source>
</evidence>
<feature type="domain" description="Glycoside hydrolase family 2 catalytic" evidence="17">
    <location>
        <begin position="357"/>
        <end position="582"/>
    </location>
</feature>
<gene>
    <name evidence="21" type="ORF">RN001_001032</name>
</gene>
<comment type="function">
    <text evidence="2">Exoglycosidase that cleaves the single beta-linked mannose residue from the non-reducing end of all N-linked glycoprotein oligosaccharides.</text>
</comment>
<dbReference type="Proteomes" id="UP001353858">
    <property type="component" value="Unassembled WGS sequence"/>
</dbReference>
<comment type="caution">
    <text evidence="21">The sequence shown here is derived from an EMBL/GenBank/DDBJ whole genome shotgun (WGS) entry which is preliminary data.</text>
</comment>
<dbReference type="InterPro" id="IPR008979">
    <property type="entry name" value="Galactose-bd-like_sf"/>
</dbReference>
<evidence type="ECO:0000256" key="12">
    <source>
        <dbReference type="ARBA" id="ARBA00023180"/>
    </source>
</evidence>
<dbReference type="GO" id="GO:0006516">
    <property type="term" value="P:glycoprotein catabolic process"/>
    <property type="evidence" value="ECO:0007669"/>
    <property type="project" value="TreeGrafter"/>
</dbReference>
<evidence type="ECO:0000256" key="4">
    <source>
        <dbReference type="ARBA" id="ARBA00004740"/>
    </source>
</evidence>
<dbReference type="AlphaFoldDB" id="A0AAN7SCI8"/>
<dbReference type="Pfam" id="PF02836">
    <property type="entry name" value="Glyco_hydro_2_C"/>
    <property type="match status" value="1"/>
</dbReference>
<evidence type="ECO:0000256" key="6">
    <source>
        <dbReference type="ARBA" id="ARBA00011245"/>
    </source>
</evidence>
<feature type="domain" description="Mannosidase Ig/CBM-like" evidence="19">
    <location>
        <begin position="716"/>
        <end position="814"/>
    </location>
</feature>